<keyword evidence="3" id="KW-1185">Reference proteome</keyword>
<dbReference type="RefSeq" id="WP_257821761.1">
    <property type="nucleotide sequence ID" value="NZ_JABXYM010000001.1"/>
</dbReference>
<evidence type="ECO:0000313" key="3">
    <source>
        <dbReference type="Proteomes" id="UP001057753"/>
    </source>
</evidence>
<dbReference type="PROSITE" id="PS51257">
    <property type="entry name" value="PROKAR_LIPOPROTEIN"/>
    <property type="match status" value="1"/>
</dbReference>
<reference evidence="2" key="1">
    <citation type="submission" date="2020-06" db="EMBL/GenBank/DDBJ databases">
        <title>Insight into the genomes of haloalkaliphilic bacilli from Kenyan soda lakes.</title>
        <authorList>
            <person name="Mwirichia R."/>
            <person name="Villamizar G.C."/>
            <person name="Poehlein A."/>
            <person name="Mugweru J."/>
            <person name="Kipnyargis A."/>
            <person name="Kiplimo D."/>
            <person name="Orwa P."/>
            <person name="Daniel R."/>
        </authorList>
    </citation>
    <scope>NUCLEOTIDE SEQUENCE</scope>
    <source>
        <strain evidence="2">B1096_S55</strain>
    </source>
</reference>
<organism evidence="2 3">
    <name type="scientific">Salipaludibacillus agaradhaerens</name>
    <name type="common">Bacillus agaradhaerens</name>
    <dbReference type="NCBI Taxonomy" id="76935"/>
    <lineage>
        <taxon>Bacteria</taxon>
        <taxon>Bacillati</taxon>
        <taxon>Bacillota</taxon>
        <taxon>Bacilli</taxon>
        <taxon>Bacillales</taxon>
        <taxon>Bacillaceae</taxon>
    </lineage>
</organism>
<gene>
    <name evidence="2" type="ORF">HXA33_12485</name>
</gene>
<evidence type="ECO:0008006" key="4">
    <source>
        <dbReference type="Google" id="ProtNLM"/>
    </source>
</evidence>
<comment type="caution">
    <text evidence="2">The sequence shown here is derived from an EMBL/GenBank/DDBJ whole genome shotgun (WGS) entry which is preliminary data.</text>
</comment>
<protein>
    <recommendedName>
        <fullName evidence="4">Lipoprotein</fullName>
    </recommendedName>
</protein>
<keyword evidence="1" id="KW-1133">Transmembrane helix</keyword>
<evidence type="ECO:0000313" key="2">
    <source>
        <dbReference type="EMBL" id="MCR6097363.1"/>
    </source>
</evidence>
<dbReference type="AlphaFoldDB" id="A0A9Q4B2V5"/>
<name>A0A9Q4B2V5_SALAG</name>
<proteinExistence type="predicted"/>
<keyword evidence="1" id="KW-0472">Membrane</keyword>
<sequence length="396" mass="46114">MTKKIYILIFIIAVVMISMISCRNMSSKPDRVHIEGIENFQPSRTHSEESYLLYYPADIRVSQNVTLVKEVNNKGETLVEYEITDEDFRRVVTHQKPNNLNELYLSFFGEATIDNYFFTYDIRNNHFKKIELDYFDVPVGVDHIKHFGEDVLLQNLVSHKTGDQNLDENGNFSVSMTNVTTEQSFETELGFVPRWAPILQFKERIIFGTSGYYNEEDEYVAPNIGISSLEEGNINYLTFNDTKEELFPVYANTDFAYIIGSSGQMYTLDEDFNIQTFKPFEELSFQDYYFYEESNAYLMLNEKKALYSVIGESGTIFGILTLNDHPEFTLLKDSFTEEGKTYNVLYQNSDEEELYIIELGDEMDNVIVLNSHDLTLKHKFPIEQGYLMDFVVKLKK</sequence>
<feature type="transmembrane region" description="Helical" evidence="1">
    <location>
        <begin position="6"/>
        <end position="22"/>
    </location>
</feature>
<evidence type="ECO:0000256" key="1">
    <source>
        <dbReference type="SAM" id="Phobius"/>
    </source>
</evidence>
<dbReference type="Proteomes" id="UP001057753">
    <property type="component" value="Unassembled WGS sequence"/>
</dbReference>
<accession>A0A9Q4B2V5</accession>
<dbReference type="EMBL" id="JABXYM010000001">
    <property type="protein sequence ID" value="MCR6097363.1"/>
    <property type="molecule type" value="Genomic_DNA"/>
</dbReference>
<keyword evidence="1" id="KW-0812">Transmembrane</keyword>